<dbReference type="Proteomes" id="UP000712600">
    <property type="component" value="Unassembled WGS sequence"/>
</dbReference>
<protein>
    <submittedName>
        <fullName evidence="1">Uncharacterized protein</fullName>
    </submittedName>
</protein>
<organism evidence="1 2">
    <name type="scientific">Brassica cretica</name>
    <name type="common">Mustard</name>
    <dbReference type="NCBI Taxonomy" id="69181"/>
    <lineage>
        <taxon>Eukaryota</taxon>
        <taxon>Viridiplantae</taxon>
        <taxon>Streptophyta</taxon>
        <taxon>Embryophyta</taxon>
        <taxon>Tracheophyta</taxon>
        <taxon>Spermatophyta</taxon>
        <taxon>Magnoliopsida</taxon>
        <taxon>eudicotyledons</taxon>
        <taxon>Gunneridae</taxon>
        <taxon>Pentapetalae</taxon>
        <taxon>rosids</taxon>
        <taxon>malvids</taxon>
        <taxon>Brassicales</taxon>
        <taxon>Brassicaceae</taxon>
        <taxon>Brassiceae</taxon>
        <taxon>Brassica</taxon>
    </lineage>
</organism>
<dbReference type="EMBL" id="QGKX02002183">
    <property type="protein sequence ID" value="KAF3489635.1"/>
    <property type="molecule type" value="Genomic_DNA"/>
</dbReference>
<reference evidence="1" key="1">
    <citation type="submission" date="2019-12" db="EMBL/GenBank/DDBJ databases">
        <title>Genome sequencing and annotation of Brassica cretica.</title>
        <authorList>
            <person name="Studholme D.J."/>
            <person name="Sarris P."/>
        </authorList>
    </citation>
    <scope>NUCLEOTIDE SEQUENCE</scope>
    <source>
        <strain evidence="1">PFS-109/04</strain>
        <tissue evidence="1">Leaf</tissue>
    </source>
</reference>
<dbReference type="AlphaFoldDB" id="A0A8S9MZU4"/>
<name>A0A8S9MZU4_BRACR</name>
<proteinExistence type="predicted"/>
<accession>A0A8S9MZU4</accession>
<gene>
    <name evidence="1" type="ORF">F2Q69_00053148</name>
</gene>
<evidence type="ECO:0000313" key="1">
    <source>
        <dbReference type="EMBL" id="KAF3489635.1"/>
    </source>
</evidence>
<sequence length="298" mass="32260">MCFLFTITNDEIKDDGVTEKEMMHGMIGANALADAASSGNPDGVLPAFFLCTDDSDNSAQPWRSPKFEESLSCTGIALGLMSLDPPEPPDPPDLGSVMVESNLVTVSFKYNLSSSIFGAIFIEPRRCRIQEAIEQVIYIAPANDASSANPLMVSFLLSSSAPTTQTTQLKHGVHLSLKNPSVARGIALGLMSPDPPEPPDPPDLGSVMVTMGIDLRVVLPEEWWEERGRYSSLDDERDLGLMVTDFLETRGGGGGDSWCSSDSDSEFPDPSYLSDKIQETSKYMPYAAAYNVFLAISE</sequence>
<evidence type="ECO:0000313" key="2">
    <source>
        <dbReference type="Proteomes" id="UP000712600"/>
    </source>
</evidence>
<comment type="caution">
    <text evidence="1">The sequence shown here is derived from an EMBL/GenBank/DDBJ whole genome shotgun (WGS) entry which is preliminary data.</text>
</comment>